<organism evidence="12 13">
    <name type="scientific">Salmo salar</name>
    <name type="common">Atlantic salmon</name>
    <dbReference type="NCBI Taxonomy" id="8030"/>
    <lineage>
        <taxon>Eukaryota</taxon>
        <taxon>Metazoa</taxon>
        <taxon>Chordata</taxon>
        <taxon>Craniata</taxon>
        <taxon>Vertebrata</taxon>
        <taxon>Euteleostomi</taxon>
        <taxon>Actinopterygii</taxon>
        <taxon>Neopterygii</taxon>
        <taxon>Teleostei</taxon>
        <taxon>Protacanthopterygii</taxon>
        <taxon>Salmoniformes</taxon>
        <taxon>Salmonidae</taxon>
        <taxon>Salmoninae</taxon>
        <taxon>Salmo</taxon>
    </lineage>
</organism>
<evidence type="ECO:0000256" key="5">
    <source>
        <dbReference type="ARBA" id="ARBA00022889"/>
    </source>
</evidence>
<dbReference type="GeneID" id="123742465"/>
<evidence type="ECO:0000256" key="6">
    <source>
        <dbReference type="ARBA" id="ARBA00022989"/>
    </source>
</evidence>
<feature type="signal peptide" evidence="10">
    <location>
        <begin position="1"/>
        <end position="27"/>
    </location>
</feature>
<evidence type="ECO:0000313" key="12">
    <source>
        <dbReference type="Proteomes" id="UP001652741"/>
    </source>
</evidence>
<dbReference type="InterPro" id="IPR015919">
    <property type="entry name" value="Cadherin-like_sf"/>
</dbReference>
<keyword evidence="8" id="KW-0325">Glycoprotein</keyword>
<feature type="domain" description="Cadherin" evidence="11">
    <location>
        <begin position="133"/>
        <end position="241"/>
    </location>
</feature>
<evidence type="ECO:0000259" key="11">
    <source>
        <dbReference type="PROSITE" id="PS50268"/>
    </source>
</evidence>
<dbReference type="PROSITE" id="PS00232">
    <property type="entry name" value="CADHERIN_1"/>
    <property type="match status" value="2"/>
</dbReference>
<keyword evidence="2" id="KW-0812">Transmembrane</keyword>
<keyword evidence="6" id="KW-1133">Transmembrane helix</keyword>
<dbReference type="InterPro" id="IPR002126">
    <property type="entry name" value="Cadherin-like_dom"/>
</dbReference>
<keyword evidence="7" id="KW-0472">Membrane</keyword>
<dbReference type="CDD" id="cd11304">
    <property type="entry name" value="Cadherin_repeat"/>
    <property type="match status" value="4"/>
</dbReference>
<gene>
    <name evidence="13" type="primary">LOC123742465</name>
</gene>
<keyword evidence="10" id="KW-0732">Signal</keyword>
<dbReference type="Proteomes" id="UP001652741">
    <property type="component" value="Chromosome ssa04"/>
</dbReference>
<dbReference type="PROSITE" id="PS50268">
    <property type="entry name" value="CADHERIN_2"/>
    <property type="match status" value="3"/>
</dbReference>
<dbReference type="InterPro" id="IPR013164">
    <property type="entry name" value="Cadherin_N"/>
</dbReference>
<reference evidence="13" key="1">
    <citation type="submission" date="2025-08" db="UniProtKB">
        <authorList>
            <consortium name="RefSeq"/>
        </authorList>
    </citation>
    <scope>IDENTIFICATION</scope>
</reference>
<evidence type="ECO:0000256" key="1">
    <source>
        <dbReference type="ARBA" id="ARBA00004167"/>
    </source>
</evidence>
<dbReference type="PANTHER" id="PTHR24028">
    <property type="entry name" value="CADHERIN-87A"/>
    <property type="match status" value="1"/>
</dbReference>
<proteinExistence type="predicted"/>
<dbReference type="SUPFAM" id="SSF49313">
    <property type="entry name" value="Cadherin-like"/>
    <property type="match status" value="4"/>
</dbReference>
<feature type="domain" description="Cadherin" evidence="11">
    <location>
        <begin position="26"/>
        <end position="132"/>
    </location>
</feature>
<dbReference type="PRINTS" id="PR00205">
    <property type="entry name" value="CADHERIN"/>
</dbReference>
<evidence type="ECO:0000256" key="8">
    <source>
        <dbReference type="ARBA" id="ARBA00023180"/>
    </source>
</evidence>
<protein>
    <submittedName>
        <fullName evidence="13">Protocadherin alpha-10-like</fullName>
    </submittedName>
</protein>
<dbReference type="InterPro" id="IPR020894">
    <property type="entry name" value="Cadherin_CS"/>
</dbReference>
<dbReference type="Gene3D" id="2.60.40.60">
    <property type="entry name" value="Cadherins"/>
    <property type="match status" value="4"/>
</dbReference>
<evidence type="ECO:0000313" key="13">
    <source>
        <dbReference type="RefSeq" id="XP_045572965.1"/>
    </source>
</evidence>
<dbReference type="SMART" id="SM00112">
    <property type="entry name" value="CA"/>
    <property type="match status" value="3"/>
</dbReference>
<dbReference type="InterPro" id="IPR050174">
    <property type="entry name" value="Protocadherin/Cadherin-CA"/>
</dbReference>
<keyword evidence="3" id="KW-0677">Repeat</keyword>
<evidence type="ECO:0000256" key="7">
    <source>
        <dbReference type="ARBA" id="ARBA00023136"/>
    </source>
</evidence>
<dbReference type="RefSeq" id="XP_045572965.1">
    <property type="nucleotide sequence ID" value="XM_045717009.1"/>
</dbReference>
<feature type="chain" id="PRO_5046923185" evidence="10">
    <location>
        <begin position="28"/>
        <end position="423"/>
    </location>
</feature>
<evidence type="ECO:0000256" key="10">
    <source>
        <dbReference type="SAM" id="SignalP"/>
    </source>
</evidence>
<dbReference type="Pfam" id="PF00028">
    <property type="entry name" value="Cadherin"/>
    <property type="match status" value="2"/>
</dbReference>
<comment type="subcellular location">
    <subcellularLocation>
        <location evidence="1">Membrane</location>
        <topology evidence="1">Single-pass membrane protein</topology>
    </subcellularLocation>
</comment>
<keyword evidence="12" id="KW-1185">Reference proteome</keyword>
<feature type="domain" description="Cadherin" evidence="11">
    <location>
        <begin position="242"/>
        <end position="349"/>
    </location>
</feature>
<evidence type="ECO:0000256" key="9">
    <source>
        <dbReference type="PROSITE-ProRule" id="PRU00043"/>
    </source>
</evidence>
<sequence>MANFTSYVHSWIYLYLLLLCFIMQASSEHILYSISEEVKQGTFVGNLAKDLNLNVQDMESRMLQIVSASKKSYFDVNLKTGILFVNERVDREEICPNARSCALHLEAIVNHPLSLHRVEINVMDINDNSPTFPVKEQVFDISESVLLGARFSLMSALDPDVGSNGVKTYKLSPNECFSLEVQSGGEQSVSAELVLKKALDREKQAVVKHVVTTADGGKPAQSGTLEIVVNVLDINDNSPVFSSLLYKVRVYKNAAPGTKILKLNATDLYEGPNGEVLYLFSRHGQENNLDTFSINPVSGDITVKGVIDFEETAFYEIRAEARDKGQSAMGSHCKVLVEVVDVNDNIPEIRVTSLLPTVREDIETGTAIALILVIDKDGGNNGKVNCRLMGESPFNLQSSYRNHYSVVLNGALDRVPHNTMLKL</sequence>
<dbReference type="Pfam" id="PF08266">
    <property type="entry name" value="Cadherin_2"/>
    <property type="match status" value="1"/>
</dbReference>
<accession>A0ABM3EPH7</accession>
<evidence type="ECO:0000256" key="2">
    <source>
        <dbReference type="ARBA" id="ARBA00022692"/>
    </source>
</evidence>
<name>A0ABM3EPH7_SALSA</name>
<evidence type="ECO:0000256" key="3">
    <source>
        <dbReference type="ARBA" id="ARBA00022737"/>
    </source>
</evidence>
<keyword evidence="4 9" id="KW-0106">Calcium</keyword>
<evidence type="ECO:0000256" key="4">
    <source>
        <dbReference type="ARBA" id="ARBA00022837"/>
    </source>
</evidence>
<keyword evidence="5" id="KW-0130">Cell adhesion</keyword>
<dbReference type="PANTHER" id="PTHR24028:SF287">
    <property type="entry name" value="CADHERIN-RELATED NEURONAL RECEPTOR VARIABLE 1-RELATED"/>
    <property type="match status" value="1"/>
</dbReference>